<protein>
    <submittedName>
        <fullName evidence="3">Uncharacterized protein</fullName>
    </submittedName>
</protein>
<feature type="compositionally biased region" description="Polar residues" evidence="1">
    <location>
        <begin position="562"/>
        <end position="586"/>
    </location>
</feature>
<feature type="region of interest" description="Disordered" evidence="1">
    <location>
        <begin position="645"/>
        <end position="680"/>
    </location>
</feature>
<feature type="region of interest" description="Disordered" evidence="1">
    <location>
        <begin position="31"/>
        <end position="156"/>
    </location>
</feature>
<feature type="compositionally biased region" description="Acidic residues" evidence="1">
    <location>
        <begin position="62"/>
        <end position="79"/>
    </location>
</feature>
<dbReference type="AlphaFoldDB" id="A0A1B9IUC3"/>
<feature type="compositionally biased region" description="Low complexity" evidence="1">
    <location>
        <begin position="590"/>
        <end position="607"/>
    </location>
</feature>
<accession>A0A1B9IUC3</accession>
<gene>
    <name evidence="3" type="ORF">L486_03642</name>
</gene>
<feature type="region of interest" description="Disordered" evidence="1">
    <location>
        <begin position="393"/>
        <end position="450"/>
    </location>
</feature>
<proteinExistence type="predicted"/>
<keyword evidence="4" id="KW-1185">Reference proteome</keyword>
<dbReference type="EMBL" id="KI669461">
    <property type="protein sequence ID" value="OCF59141.1"/>
    <property type="molecule type" value="Genomic_DNA"/>
</dbReference>
<feature type="compositionally biased region" description="Low complexity" evidence="1">
    <location>
        <begin position="80"/>
        <end position="137"/>
    </location>
</feature>
<reference evidence="3 4" key="1">
    <citation type="submission" date="2013-07" db="EMBL/GenBank/DDBJ databases">
        <title>The Genome Sequence of Kwoniella mangroviensis CBS10435.</title>
        <authorList>
            <consortium name="The Broad Institute Genome Sequencing Platform"/>
            <person name="Cuomo C."/>
            <person name="Litvintseva A."/>
            <person name="Chen Y."/>
            <person name="Heitman J."/>
            <person name="Sun S."/>
            <person name="Springer D."/>
            <person name="Dromer F."/>
            <person name="Young S.K."/>
            <person name="Zeng Q."/>
            <person name="Gargeya S."/>
            <person name="Fitzgerald M."/>
            <person name="Abouelleil A."/>
            <person name="Alvarado L."/>
            <person name="Berlin A.M."/>
            <person name="Chapman S.B."/>
            <person name="Dewar J."/>
            <person name="Goldberg J."/>
            <person name="Griggs A."/>
            <person name="Gujja S."/>
            <person name="Hansen M."/>
            <person name="Howarth C."/>
            <person name="Imamovic A."/>
            <person name="Larimer J."/>
            <person name="McCowan C."/>
            <person name="Murphy C."/>
            <person name="Pearson M."/>
            <person name="Priest M."/>
            <person name="Roberts A."/>
            <person name="Saif S."/>
            <person name="Shea T."/>
            <person name="Sykes S."/>
            <person name="Wortman J."/>
            <person name="Nusbaum C."/>
            <person name="Birren B."/>
        </authorList>
    </citation>
    <scope>NUCLEOTIDE SEQUENCE [LARGE SCALE GENOMIC DNA]</scope>
    <source>
        <strain evidence="3 4">CBS 10435</strain>
    </source>
</reference>
<evidence type="ECO:0000313" key="3">
    <source>
        <dbReference type="EMBL" id="OCF59141.1"/>
    </source>
</evidence>
<dbReference type="Proteomes" id="UP000092583">
    <property type="component" value="Unassembled WGS sequence"/>
</dbReference>
<evidence type="ECO:0000313" key="4">
    <source>
        <dbReference type="Proteomes" id="UP000092583"/>
    </source>
</evidence>
<keyword evidence="2" id="KW-0472">Membrane</keyword>
<feature type="transmembrane region" description="Helical" evidence="2">
    <location>
        <begin position="160"/>
        <end position="177"/>
    </location>
</feature>
<organism evidence="3 4">
    <name type="scientific">Kwoniella mangroviensis CBS 10435</name>
    <dbReference type="NCBI Taxonomy" id="1331196"/>
    <lineage>
        <taxon>Eukaryota</taxon>
        <taxon>Fungi</taxon>
        <taxon>Dikarya</taxon>
        <taxon>Basidiomycota</taxon>
        <taxon>Agaricomycotina</taxon>
        <taxon>Tremellomycetes</taxon>
        <taxon>Tremellales</taxon>
        <taxon>Cryptococcaceae</taxon>
        <taxon>Kwoniella</taxon>
    </lineage>
</organism>
<feature type="compositionally biased region" description="Polar residues" evidence="1">
    <location>
        <begin position="393"/>
        <end position="409"/>
    </location>
</feature>
<feature type="region of interest" description="Disordered" evidence="1">
    <location>
        <begin position="543"/>
        <end position="612"/>
    </location>
</feature>
<sequence>MSLLRAGGAIVLLSGMNIDARVVTRGNVGNQGSPLLLGPQGGGATPPSANDSTSSSGRSGDDDPQDSNNNDDDDSDSDSDSVSTSTSTASVSTKASGISTTTSTSTSTSPSTSSSSSISTSRTKTSTISSNTISTSSPAHTSENRLIPPDPPKQPSSVRYLVPVFLLILITLVGFGYQKYRKRKKRRSRSSMAGKDFEKLMKNGNDPFLTSATTTDNSNPYRGWKEIPSKDDDEDDGIWDSRMDDDAPQIRFIDEEHNTVRLEGSRAPTAGVNGGLVRSGQFISASEKGWGWRESWNNFKSARGKDNRNHFNTMSDLEEGTGDIDGEEIDEKQTMKLVKSNKLSGSITYTNILPATRGVSMGQHDYHEVAIEDELSLSSPREGQIRQLKDQLNSLTYQNEIPPTNTAPKKSSRLEKNKSPNSKRQSKPIKTDIGVNQDSVMPEAPEWIRPRSVSPTNLSILSPPMQPHLFFHPSPIPNKRIEPSIISEYSENGTISTLPSTQNTPQPSPNPDPDTNVKMPRIPSTVSGLAGIDSFSVVNSNKMPPSAGANKREKGYIPSGLNPVSNSPKKNKGISSPNKLNLTLKRSTALKNLSNPSSKKSSSTLSPDTIINRQKISKKSRVEKKELKARNEVEDILKASWSDRALISPPLGSPTNQGFADHLRSQGVPGMMSPGLEQGGNGIEQRLALLKGVDI</sequence>
<keyword evidence="2" id="KW-0812">Transmembrane</keyword>
<evidence type="ECO:0000256" key="1">
    <source>
        <dbReference type="SAM" id="MobiDB-lite"/>
    </source>
</evidence>
<feature type="compositionally biased region" description="Polar residues" evidence="1">
    <location>
        <begin position="494"/>
        <end position="505"/>
    </location>
</feature>
<feature type="compositionally biased region" description="Low complexity" evidence="1">
    <location>
        <begin position="48"/>
        <end position="58"/>
    </location>
</feature>
<feature type="region of interest" description="Disordered" evidence="1">
    <location>
        <begin position="494"/>
        <end position="525"/>
    </location>
</feature>
<name>A0A1B9IUC3_9TREE</name>
<dbReference type="OrthoDB" id="2564688at2759"/>
<evidence type="ECO:0000256" key="2">
    <source>
        <dbReference type="SAM" id="Phobius"/>
    </source>
</evidence>
<feature type="region of interest" description="Disordered" evidence="1">
    <location>
        <begin position="181"/>
        <end position="237"/>
    </location>
</feature>
<feature type="compositionally biased region" description="Polar residues" evidence="1">
    <location>
        <begin position="208"/>
        <end position="220"/>
    </location>
</feature>
<keyword evidence="2" id="KW-1133">Transmembrane helix</keyword>
<reference evidence="4" key="2">
    <citation type="submission" date="2013-12" db="EMBL/GenBank/DDBJ databases">
        <title>Evolution of pathogenesis and genome organization in the Tremellales.</title>
        <authorList>
            <person name="Cuomo C."/>
            <person name="Litvintseva A."/>
            <person name="Heitman J."/>
            <person name="Chen Y."/>
            <person name="Sun S."/>
            <person name="Springer D."/>
            <person name="Dromer F."/>
            <person name="Young S."/>
            <person name="Zeng Q."/>
            <person name="Chapman S."/>
            <person name="Gujja S."/>
            <person name="Saif S."/>
            <person name="Birren B."/>
        </authorList>
    </citation>
    <scope>NUCLEOTIDE SEQUENCE [LARGE SCALE GENOMIC DNA]</scope>
    <source>
        <strain evidence="4">CBS 10435</strain>
    </source>
</reference>